<keyword evidence="6" id="KW-0175">Coiled coil</keyword>
<dbReference type="InterPro" id="IPR038005">
    <property type="entry name" value="RX-like_CC"/>
</dbReference>
<evidence type="ECO:0000256" key="1">
    <source>
        <dbReference type="ARBA" id="ARBA00008894"/>
    </source>
</evidence>
<feature type="domain" description="Disease resistance R13L4/SHOC-2-like LRR" evidence="10">
    <location>
        <begin position="548"/>
        <end position="909"/>
    </location>
</feature>
<name>A0A8T0TB67_PANVG</name>
<keyword evidence="4" id="KW-0547">Nucleotide-binding</keyword>
<keyword evidence="5" id="KW-0611">Plant defense</keyword>
<dbReference type="FunFam" id="3.40.50.300:FF:001091">
    <property type="entry name" value="Probable disease resistance protein At1g61300"/>
    <property type="match status" value="1"/>
</dbReference>
<comment type="caution">
    <text evidence="11">The sequence shown here is derived from an EMBL/GenBank/DDBJ whole genome shotgun (WGS) entry which is preliminary data.</text>
</comment>
<feature type="domain" description="Disease resistance N-terminal" evidence="8">
    <location>
        <begin position="12"/>
        <end position="99"/>
    </location>
</feature>
<dbReference type="PANTHER" id="PTHR23155">
    <property type="entry name" value="DISEASE RESISTANCE PROTEIN RP"/>
    <property type="match status" value="1"/>
</dbReference>
<evidence type="ECO:0000313" key="12">
    <source>
        <dbReference type="Proteomes" id="UP000823388"/>
    </source>
</evidence>
<proteinExistence type="inferred from homology"/>
<evidence type="ECO:0000256" key="2">
    <source>
        <dbReference type="ARBA" id="ARBA00022614"/>
    </source>
</evidence>
<dbReference type="Gene3D" id="1.10.10.10">
    <property type="entry name" value="Winged helix-like DNA-binding domain superfamily/Winged helix DNA-binding domain"/>
    <property type="match status" value="1"/>
</dbReference>
<evidence type="ECO:0000313" key="11">
    <source>
        <dbReference type="EMBL" id="KAG2606848.1"/>
    </source>
</evidence>
<dbReference type="Pfam" id="PF23559">
    <property type="entry name" value="WHD_DRP"/>
    <property type="match status" value="1"/>
</dbReference>
<dbReference type="Pfam" id="PF00931">
    <property type="entry name" value="NB-ARC"/>
    <property type="match status" value="1"/>
</dbReference>
<dbReference type="InterPro" id="IPR044974">
    <property type="entry name" value="Disease_R_plants"/>
</dbReference>
<keyword evidence="3" id="KW-0677">Repeat</keyword>
<dbReference type="InterPro" id="IPR055414">
    <property type="entry name" value="LRR_R13L4/SHOC2-like"/>
</dbReference>
<dbReference type="CDD" id="cd14798">
    <property type="entry name" value="RX-CC_like"/>
    <property type="match status" value="1"/>
</dbReference>
<dbReference type="InterPro" id="IPR036388">
    <property type="entry name" value="WH-like_DNA-bd_sf"/>
</dbReference>
<accession>A0A8T0TB67</accession>
<keyword evidence="12" id="KW-1185">Reference proteome</keyword>
<dbReference type="FunFam" id="1.10.10.10:FF:000322">
    <property type="entry name" value="Probable disease resistance protein At1g63360"/>
    <property type="match status" value="1"/>
</dbReference>
<evidence type="ECO:0000256" key="4">
    <source>
        <dbReference type="ARBA" id="ARBA00022741"/>
    </source>
</evidence>
<protein>
    <submittedName>
        <fullName evidence="11">Uncharacterized protein</fullName>
    </submittedName>
</protein>
<dbReference type="EMBL" id="CM029044">
    <property type="protein sequence ID" value="KAG2606849.1"/>
    <property type="molecule type" value="Genomic_DNA"/>
</dbReference>
<dbReference type="InterPro" id="IPR058922">
    <property type="entry name" value="WHD_DRP"/>
</dbReference>
<dbReference type="Pfam" id="PF23598">
    <property type="entry name" value="LRR_14"/>
    <property type="match status" value="1"/>
</dbReference>
<dbReference type="Pfam" id="PF18052">
    <property type="entry name" value="Rx_N"/>
    <property type="match status" value="1"/>
</dbReference>
<feature type="domain" description="NB-ARC" evidence="7">
    <location>
        <begin position="165"/>
        <end position="331"/>
    </location>
</feature>
<dbReference type="Gene3D" id="3.40.50.300">
    <property type="entry name" value="P-loop containing nucleotide triphosphate hydrolases"/>
    <property type="match status" value="1"/>
</dbReference>
<evidence type="ECO:0000259" key="10">
    <source>
        <dbReference type="Pfam" id="PF23598"/>
    </source>
</evidence>
<dbReference type="InterPro" id="IPR027417">
    <property type="entry name" value="P-loop_NTPase"/>
</dbReference>
<dbReference type="Gene3D" id="3.80.10.10">
    <property type="entry name" value="Ribonuclease Inhibitor"/>
    <property type="match status" value="1"/>
</dbReference>
<dbReference type="InterPro" id="IPR032675">
    <property type="entry name" value="LRR_dom_sf"/>
</dbReference>
<dbReference type="GO" id="GO:0002758">
    <property type="term" value="P:innate immune response-activating signaling pathway"/>
    <property type="evidence" value="ECO:0007669"/>
    <property type="project" value="UniProtKB-ARBA"/>
</dbReference>
<dbReference type="GO" id="GO:0042742">
    <property type="term" value="P:defense response to bacterium"/>
    <property type="evidence" value="ECO:0007669"/>
    <property type="project" value="UniProtKB-ARBA"/>
</dbReference>
<organism evidence="11 12">
    <name type="scientific">Panicum virgatum</name>
    <name type="common">Blackwell switchgrass</name>
    <dbReference type="NCBI Taxonomy" id="38727"/>
    <lineage>
        <taxon>Eukaryota</taxon>
        <taxon>Viridiplantae</taxon>
        <taxon>Streptophyta</taxon>
        <taxon>Embryophyta</taxon>
        <taxon>Tracheophyta</taxon>
        <taxon>Spermatophyta</taxon>
        <taxon>Magnoliopsida</taxon>
        <taxon>Liliopsida</taxon>
        <taxon>Poales</taxon>
        <taxon>Poaceae</taxon>
        <taxon>PACMAD clade</taxon>
        <taxon>Panicoideae</taxon>
        <taxon>Panicodae</taxon>
        <taxon>Paniceae</taxon>
        <taxon>Panicinae</taxon>
        <taxon>Panicum</taxon>
        <taxon>Panicum sect. Hiantes</taxon>
    </lineage>
</organism>
<dbReference type="AlphaFoldDB" id="A0A8T0TB67"/>
<gene>
    <name evidence="11" type="ORF">PVAP13_4NG164321</name>
</gene>
<dbReference type="EMBL" id="CM029044">
    <property type="protein sequence ID" value="KAG2606847.1"/>
    <property type="molecule type" value="Genomic_DNA"/>
</dbReference>
<dbReference type="GO" id="GO:0043531">
    <property type="term" value="F:ADP binding"/>
    <property type="evidence" value="ECO:0007669"/>
    <property type="project" value="InterPro"/>
</dbReference>
<dbReference type="EMBL" id="CM029044">
    <property type="protein sequence ID" value="KAG2606848.1"/>
    <property type="molecule type" value="Genomic_DNA"/>
</dbReference>
<dbReference type="Proteomes" id="UP000823388">
    <property type="component" value="Chromosome 4N"/>
</dbReference>
<reference evidence="11" key="1">
    <citation type="submission" date="2020-05" db="EMBL/GenBank/DDBJ databases">
        <title>WGS assembly of Panicum virgatum.</title>
        <authorList>
            <person name="Lovell J.T."/>
            <person name="Jenkins J."/>
            <person name="Shu S."/>
            <person name="Juenger T.E."/>
            <person name="Schmutz J."/>
        </authorList>
    </citation>
    <scope>NUCLEOTIDE SEQUENCE</scope>
    <source>
        <strain evidence="11">AP13</strain>
    </source>
</reference>
<dbReference type="GO" id="GO:0009626">
    <property type="term" value="P:plant-type hypersensitive response"/>
    <property type="evidence" value="ECO:0007669"/>
    <property type="project" value="UniProtKB-ARBA"/>
</dbReference>
<dbReference type="InterPro" id="IPR041118">
    <property type="entry name" value="Rx_N"/>
</dbReference>
<sequence>MAEIMVSASTGVMNSLLGKLTNLLGEEIGKFGGSQKKLQFLSEELRSMNLLLEKLADMDDLDCETKYWRNQVREMSYDIEDIIDDFMLHKEDKSETNGLMRRLKTLRSKYQISGRIKEIKILLHDASERRRRYKLDERITRTSNVAIDKRVIALYANVAHLVGLEGPMNKLVKWLIDGYLELKVVSIVGFGGLGKTTLADQAYRKLQDHFDCRAFLSVSQKPDIKKILSNLLSKLRKLEEEPSCDSCELHDLLDNLRNRLQDKRYFIVIDDLWDTKAWDAIKCAFPQNNRGSRVITTTRIQSVAMACCSNSRQYIFNMEPLSEADSRRLFFGRIFGSEDSCPRQLQDISLEILKKCGGLPLAINSIASLLASEAIKKERWAHVRDSLSSIRGTNRTIEEMRQILNLSYSDLPHHLKTCLLYLGMYPEDHLIQTVDLALQWAGEGFVGKWEGQSAEKVARSYLNELINRNLIQPVRFGNNGSIVTVCKVHDMMLDLILLKCAEENFVAVINNARAIMELQHKARRMSLCLEGTAKNDDTLLSRKACLSQVRSVAIFRTSQWIQILPLFKVLRVLVLDFYVYPSVEKRNIDLTGLCKLYQLRYIKIEGCKKCELPRQIRQLQYLETFDIDNGRSIPLDIVHLPRLLHLRIPNNARLPEGISNLRSLRSLNLFDLMNNSIDNIKCLGELTNLITLSLSCLYYKVNTDIDIERRMDALCSSLGKLCNLEHLYFFFPLGCIDGLSNLSPPPLQLERLPLSYCWFSRVPGWMSELHNLWQLELTIAELDEDGINVLADLPVLTYLNLQIRRTPTQKIIIPGSSFLLLNDFTFRCSRMSYLTFQVGAMRKLQGLLLHFNALGWEENGAAPAGIEHLPALQVISVELGCLGASEFDRSGVESALRNAINIHPSQPRIHITFTENSSFIFDDL</sequence>
<dbReference type="PRINTS" id="PR00364">
    <property type="entry name" value="DISEASERSIST"/>
</dbReference>
<comment type="similarity">
    <text evidence="1">Belongs to the disease resistance NB-LRR family.</text>
</comment>
<evidence type="ECO:0000259" key="7">
    <source>
        <dbReference type="Pfam" id="PF00931"/>
    </source>
</evidence>
<feature type="domain" description="Disease resistance protein winged helix" evidence="9">
    <location>
        <begin position="424"/>
        <end position="496"/>
    </location>
</feature>
<evidence type="ECO:0000256" key="3">
    <source>
        <dbReference type="ARBA" id="ARBA00022737"/>
    </source>
</evidence>
<dbReference type="InterPro" id="IPR002182">
    <property type="entry name" value="NB-ARC"/>
</dbReference>
<dbReference type="SUPFAM" id="SSF52540">
    <property type="entry name" value="P-loop containing nucleoside triphosphate hydrolases"/>
    <property type="match status" value="1"/>
</dbReference>
<evidence type="ECO:0000259" key="8">
    <source>
        <dbReference type="Pfam" id="PF18052"/>
    </source>
</evidence>
<evidence type="ECO:0000256" key="5">
    <source>
        <dbReference type="ARBA" id="ARBA00022821"/>
    </source>
</evidence>
<evidence type="ECO:0000256" key="6">
    <source>
        <dbReference type="ARBA" id="ARBA00023054"/>
    </source>
</evidence>
<evidence type="ECO:0000259" key="9">
    <source>
        <dbReference type="Pfam" id="PF23559"/>
    </source>
</evidence>
<dbReference type="Gene3D" id="1.20.5.4130">
    <property type="match status" value="1"/>
</dbReference>
<dbReference type="SUPFAM" id="SSF52058">
    <property type="entry name" value="L domain-like"/>
    <property type="match status" value="1"/>
</dbReference>
<dbReference type="PANTHER" id="PTHR23155:SF906">
    <property type="entry name" value="OS08G0205100 PROTEIN"/>
    <property type="match status" value="1"/>
</dbReference>
<keyword evidence="2" id="KW-0433">Leucine-rich repeat</keyword>